<dbReference type="InterPro" id="IPR003795">
    <property type="entry name" value="DUF192"/>
</dbReference>
<dbReference type="OrthoDB" id="9808290at2"/>
<dbReference type="Pfam" id="PF02643">
    <property type="entry name" value="DUF192"/>
    <property type="match status" value="1"/>
</dbReference>
<reference evidence="2" key="1">
    <citation type="submission" date="2017-01" db="EMBL/GenBank/DDBJ databases">
        <authorList>
            <person name="Varghese N."/>
            <person name="Submissions S."/>
        </authorList>
    </citation>
    <scope>NUCLEOTIDE SEQUENCE [LARGE SCALE GENOMIC DNA]</scope>
    <source>
        <strain evidence="2">DSM 19945</strain>
    </source>
</reference>
<gene>
    <name evidence="1" type="ORF">SAMN05421580_10857</name>
</gene>
<dbReference type="STRING" id="453582.SAMN05421580_10857"/>
<sequence>MSPGLVQAQPAGCSHVDAVHAQENAVPLCVLSPEGGLVARFSVEIADTDEKRAQGLMGRTQLKPGAGMLFVYPSPRPVAFWMHNTLIPLDMIFVDDAGRITNVHANARPLDETPIPSRGPAQYVLEIGGGQAARLGLLPGMVLQPLP</sequence>
<dbReference type="Proteomes" id="UP000186221">
    <property type="component" value="Unassembled WGS sequence"/>
</dbReference>
<dbReference type="AlphaFoldDB" id="A0A1N7NPG5"/>
<evidence type="ECO:0008006" key="3">
    <source>
        <dbReference type="Google" id="ProtNLM"/>
    </source>
</evidence>
<organism evidence="1 2">
    <name type="scientific">Rhodobacter aestuarii</name>
    <dbReference type="NCBI Taxonomy" id="453582"/>
    <lineage>
        <taxon>Bacteria</taxon>
        <taxon>Pseudomonadati</taxon>
        <taxon>Pseudomonadota</taxon>
        <taxon>Alphaproteobacteria</taxon>
        <taxon>Rhodobacterales</taxon>
        <taxon>Rhodobacter group</taxon>
        <taxon>Rhodobacter</taxon>
    </lineage>
</organism>
<keyword evidence="2" id="KW-1185">Reference proteome</keyword>
<evidence type="ECO:0000313" key="1">
    <source>
        <dbReference type="EMBL" id="SIT00224.1"/>
    </source>
</evidence>
<dbReference type="RefSeq" id="WP_083952200.1">
    <property type="nucleotide sequence ID" value="NZ_FTOG01000008.1"/>
</dbReference>
<proteinExistence type="predicted"/>
<dbReference type="InterPro" id="IPR038695">
    <property type="entry name" value="Saro_0823-like_sf"/>
</dbReference>
<name>A0A1N7NPG5_9RHOB</name>
<accession>A0A1N7NPG5</accession>
<protein>
    <recommendedName>
        <fullName evidence="3">DUF192 domain-containing protein</fullName>
    </recommendedName>
</protein>
<dbReference type="Gene3D" id="2.60.120.1140">
    <property type="entry name" value="Protein of unknown function DUF192"/>
    <property type="match status" value="1"/>
</dbReference>
<dbReference type="PANTHER" id="PTHR37953">
    <property type="entry name" value="UPF0127 PROTEIN MJ1496"/>
    <property type="match status" value="1"/>
</dbReference>
<dbReference type="PANTHER" id="PTHR37953:SF1">
    <property type="entry name" value="UPF0127 PROTEIN MJ1496"/>
    <property type="match status" value="1"/>
</dbReference>
<dbReference type="EMBL" id="FTOG01000008">
    <property type="protein sequence ID" value="SIT00224.1"/>
    <property type="molecule type" value="Genomic_DNA"/>
</dbReference>
<evidence type="ECO:0000313" key="2">
    <source>
        <dbReference type="Proteomes" id="UP000186221"/>
    </source>
</evidence>